<gene>
    <name evidence="4" type="ORF">P4O66_018996</name>
</gene>
<organism evidence="4 5">
    <name type="scientific">Electrophorus voltai</name>
    <dbReference type="NCBI Taxonomy" id="2609070"/>
    <lineage>
        <taxon>Eukaryota</taxon>
        <taxon>Metazoa</taxon>
        <taxon>Chordata</taxon>
        <taxon>Craniata</taxon>
        <taxon>Vertebrata</taxon>
        <taxon>Euteleostomi</taxon>
        <taxon>Actinopterygii</taxon>
        <taxon>Neopterygii</taxon>
        <taxon>Teleostei</taxon>
        <taxon>Ostariophysi</taxon>
        <taxon>Gymnotiformes</taxon>
        <taxon>Gymnotoidei</taxon>
        <taxon>Gymnotidae</taxon>
        <taxon>Electrophorus</taxon>
    </lineage>
</organism>
<feature type="domain" description="Ig-like" evidence="3">
    <location>
        <begin position="97"/>
        <end position="178"/>
    </location>
</feature>
<evidence type="ECO:0000259" key="3">
    <source>
        <dbReference type="PROSITE" id="PS50835"/>
    </source>
</evidence>
<dbReference type="Pfam" id="PF13927">
    <property type="entry name" value="Ig_3"/>
    <property type="match status" value="1"/>
</dbReference>
<feature type="domain" description="Ig-like" evidence="3">
    <location>
        <begin position="187"/>
        <end position="249"/>
    </location>
</feature>
<evidence type="ECO:0000313" key="4">
    <source>
        <dbReference type="EMBL" id="KAK1785645.1"/>
    </source>
</evidence>
<comment type="caution">
    <text evidence="4">The sequence shown here is derived from an EMBL/GenBank/DDBJ whole genome shotgun (WGS) entry which is preliminary data.</text>
</comment>
<evidence type="ECO:0000256" key="2">
    <source>
        <dbReference type="SAM" id="Phobius"/>
    </source>
</evidence>
<sequence>MTFNWSACSQIPGSQDSEGGVKEGTDVSLRCSLIRCRFLEEMADRFLWFQNGLRLPYTTSQIQLASVSGQDSGTYTCGVTGYVETSLPVTLNVRRAPMQASVSIRPSSEVAEGSSVTLFCNSTSKGTVKYTWYKGSTAVAQGAHYHISNVGAEDGGKYVCHASGEHREAYANETLTISCSPKVVSVSVTMTCDAEANPPVQDYLWFKEGHTSPVAFGRSFRIANILEEDISQYYCEAQNSIGHHSARLAWSVMHKEECPTALAVAAGIGGCCGALGVAVLFAGLWMSRKRKKKTTSSEKERKKNVGTDATDDSYASLDPQSRASSDVYTSLNAVRCSMTLTCGLRQTRQKW</sequence>
<dbReference type="InterPro" id="IPR013783">
    <property type="entry name" value="Ig-like_fold"/>
</dbReference>
<evidence type="ECO:0000256" key="1">
    <source>
        <dbReference type="SAM" id="MobiDB-lite"/>
    </source>
</evidence>
<dbReference type="InterPro" id="IPR036179">
    <property type="entry name" value="Ig-like_dom_sf"/>
</dbReference>
<dbReference type="InterPro" id="IPR007110">
    <property type="entry name" value="Ig-like_dom"/>
</dbReference>
<feature type="compositionally biased region" description="Polar residues" evidence="1">
    <location>
        <begin position="1"/>
        <end position="17"/>
    </location>
</feature>
<keyword evidence="2" id="KW-0472">Membrane</keyword>
<dbReference type="AlphaFoldDB" id="A0AAD8YTW7"/>
<accession>A0AAD8YTW7</accession>
<feature type="domain" description="Ig-like" evidence="3">
    <location>
        <begin position="12"/>
        <end position="90"/>
    </location>
</feature>
<dbReference type="InterPro" id="IPR003599">
    <property type="entry name" value="Ig_sub"/>
</dbReference>
<dbReference type="PROSITE" id="PS50835">
    <property type="entry name" value="IG_LIKE"/>
    <property type="match status" value="3"/>
</dbReference>
<dbReference type="CDD" id="cd00096">
    <property type="entry name" value="Ig"/>
    <property type="match status" value="1"/>
</dbReference>
<keyword evidence="2" id="KW-0812">Transmembrane</keyword>
<dbReference type="SMART" id="SM00408">
    <property type="entry name" value="IGc2"/>
    <property type="match status" value="3"/>
</dbReference>
<dbReference type="Pfam" id="PF13895">
    <property type="entry name" value="Ig_2"/>
    <property type="match status" value="2"/>
</dbReference>
<evidence type="ECO:0000313" key="5">
    <source>
        <dbReference type="Proteomes" id="UP001239994"/>
    </source>
</evidence>
<keyword evidence="5" id="KW-1185">Reference proteome</keyword>
<protein>
    <recommendedName>
        <fullName evidence="3">Ig-like domain-containing protein</fullName>
    </recommendedName>
</protein>
<dbReference type="SMART" id="SM00409">
    <property type="entry name" value="IG"/>
    <property type="match status" value="3"/>
</dbReference>
<dbReference type="EMBL" id="JAROKS010000026">
    <property type="protein sequence ID" value="KAK1785645.1"/>
    <property type="molecule type" value="Genomic_DNA"/>
</dbReference>
<feature type="compositionally biased region" description="Basic and acidic residues" evidence="1">
    <location>
        <begin position="295"/>
        <end position="305"/>
    </location>
</feature>
<dbReference type="Proteomes" id="UP001239994">
    <property type="component" value="Unassembled WGS sequence"/>
</dbReference>
<feature type="transmembrane region" description="Helical" evidence="2">
    <location>
        <begin position="261"/>
        <end position="285"/>
    </location>
</feature>
<proteinExistence type="predicted"/>
<name>A0AAD8YTW7_9TELE</name>
<dbReference type="PANTHER" id="PTHR46013:SF4">
    <property type="entry name" value="B-CELL RECEPTOR CD22-RELATED"/>
    <property type="match status" value="1"/>
</dbReference>
<dbReference type="PANTHER" id="PTHR46013">
    <property type="entry name" value="VASCULAR CELL ADHESION MOLECULE 1"/>
    <property type="match status" value="1"/>
</dbReference>
<dbReference type="SUPFAM" id="SSF48726">
    <property type="entry name" value="Immunoglobulin"/>
    <property type="match status" value="3"/>
</dbReference>
<dbReference type="InterPro" id="IPR003598">
    <property type="entry name" value="Ig_sub2"/>
</dbReference>
<feature type="region of interest" description="Disordered" evidence="1">
    <location>
        <begin position="1"/>
        <end position="23"/>
    </location>
</feature>
<dbReference type="Gene3D" id="2.60.40.10">
    <property type="entry name" value="Immunoglobulins"/>
    <property type="match status" value="3"/>
</dbReference>
<keyword evidence="2" id="KW-1133">Transmembrane helix</keyword>
<feature type="region of interest" description="Disordered" evidence="1">
    <location>
        <begin position="292"/>
        <end position="320"/>
    </location>
</feature>
<reference evidence="4" key="1">
    <citation type="submission" date="2023-03" db="EMBL/GenBank/DDBJ databases">
        <title>Electrophorus voltai genome.</title>
        <authorList>
            <person name="Bian C."/>
        </authorList>
    </citation>
    <scope>NUCLEOTIDE SEQUENCE</scope>
    <source>
        <strain evidence="4">CB-2022</strain>
        <tissue evidence="4">Muscle</tissue>
    </source>
</reference>